<evidence type="ECO:0000313" key="2">
    <source>
        <dbReference type="Proteomes" id="UP000799537"/>
    </source>
</evidence>
<dbReference type="Proteomes" id="UP000799537">
    <property type="component" value="Unassembled WGS sequence"/>
</dbReference>
<dbReference type="EMBL" id="ML993582">
    <property type="protein sequence ID" value="KAF2171606.1"/>
    <property type="molecule type" value="Genomic_DNA"/>
</dbReference>
<dbReference type="OrthoDB" id="3861719at2759"/>
<gene>
    <name evidence="1" type="ORF">M409DRAFT_17843</name>
</gene>
<name>A0A6A6D1S9_ZASCE</name>
<reference evidence="1" key="1">
    <citation type="journal article" date="2020" name="Stud. Mycol.">
        <title>101 Dothideomycetes genomes: a test case for predicting lifestyles and emergence of pathogens.</title>
        <authorList>
            <person name="Haridas S."/>
            <person name="Albert R."/>
            <person name="Binder M."/>
            <person name="Bloem J."/>
            <person name="Labutti K."/>
            <person name="Salamov A."/>
            <person name="Andreopoulos B."/>
            <person name="Baker S."/>
            <person name="Barry K."/>
            <person name="Bills G."/>
            <person name="Bluhm B."/>
            <person name="Cannon C."/>
            <person name="Castanera R."/>
            <person name="Culley D."/>
            <person name="Daum C."/>
            <person name="Ezra D."/>
            <person name="Gonzalez J."/>
            <person name="Henrissat B."/>
            <person name="Kuo A."/>
            <person name="Liang C."/>
            <person name="Lipzen A."/>
            <person name="Lutzoni F."/>
            <person name="Magnuson J."/>
            <person name="Mondo S."/>
            <person name="Nolan M."/>
            <person name="Ohm R."/>
            <person name="Pangilinan J."/>
            <person name="Park H.-J."/>
            <person name="Ramirez L."/>
            <person name="Alfaro M."/>
            <person name="Sun H."/>
            <person name="Tritt A."/>
            <person name="Yoshinaga Y."/>
            <person name="Zwiers L.-H."/>
            <person name="Turgeon B."/>
            <person name="Goodwin S."/>
            <person name="Spatafora J."/>
            <person name="Crous P."/>
            <person name="Grigoriev I."/>
        </authorList>
    </citation>
    <scope>NUCLEOTIDE SEQUENCE</scope>
    <source>
        <strain evidence="1">ATCC 36951</strain>
    </source>
</reference>
<protein>
    <submittedName>
        <fullName evidence="1">Uncharacterized protein</fullName>
    </submittedName>
</protein>
<proteinExistence type="predicted"/>
<dbReference type="RefSeq" id="XP_033672495.1">
    <property type="nucleotide sequence ID" value="XM_033804244.1"/>
</dbReference>
<dbReference type="AlphaFoldDB" id="A0A6A6D1S9"/>
<keyword evidence="2" id="KW-1185">Reference proteome</keyword>
<evidence type="ECO:0000313" key="1">
    <source>
        <dbReference type="EMBL" id="KAF2171606.1"/>
    </source>
</evidence>
<organism evidence="1 2">
    <name type="scientific">Zasmidium cellare ATCC 36951</name>
    <dbReference type="NCBI Taxonomy" id="1080233"/>
    <lineage>
        <taxon>Eukaryota</taxon>
        <taxon>Fungi</taxon>
        <taxon>Dikarya</taxon>
        <taxon>Ascomycota</taxon>
        <taxon>Pezizomycotina</taxon>
        <taxon>Dothideomycetes</taxon>
        <taxon>Dothideomycetidae</taxon>
        <taxon>Mycosphaerellales</taxon>
        <taxon>Mycosphaerellaceae</taxon>
        <taxon>Zasmidium</taxon>
    </lineage>
</organism>
<sequence length="161" mass="18513">MPAILDASRIGKKPVLTVTERPFTTTTRISTLGGDFLVTDTRPAWHIEPNRAVAFKTPTHGAQASSEGPLGFRKPVYEEVLLPPRRIMLLHEGEDRWPTDEEPSLLQVNRQIRREASAIYWQEKKFYFYFYAMNHTLDPLGRVAAWAKRMDTDVLSNLHHL</sequence>
<accession>A0A6A6D1S9</accession>
<dbReference type="GeneID" id="54557516"/>